<feature type="chain" id="PRO_5033055992" description="Secretogranin-3" evidence="11">
    <location>
        <begin position="20"/>
        <end position="449"/>
    </location>
</feature>
<dbReference type="GO" id="GO:0005576">
    <property type="term" value="C:extracellular region"/>
    <property type="evidence" value="ECO:0007669"/>
    <property type="project" value="UniProtKB-SubCell"/>
</dbReference>
<dbReference type="GO" id="GO:0030667">
    <property type="term" value="C:secretory granule membrane"/>
    <property type="evidence" value="ECO:0007669"/>
    <property type="project" value="TreeGrafter"/>
</dbReference>
<dbReference type="EMBL" id="WBNI01000072">
    <property type="protein sequence ID" value="NXD63519.1"/>
    <property type="molecule type" value="Genomic_DNA"/>
</dbReference>
<keyword evidence="4" id="KW-0964">Secreted</keyword>
<feature type="compositionally biased region" description="Basic and acidic residues" evidence="10">
    <location>
        <begin position="221"/>
        <end position="231"/>
    </location>
</feature>
<organism evidence="12 13">
    <name type="scientific">Eolophus roseicapilla</name>
    <name type="common">Galah cockatoo</name>
    <name type="synonym">Cacatua roseicapilla</name>
    <dbReference type="NCBI Taxonomy" id="176039"/>
    <lineage>
        <taxon>Eukaryota</taxon>
        <taxon>Metazoa</taxon>
        <taxon>Chordata</taxon>
        <taxon>Craniata</taxon>
        <taxon>Vertebrata</taxon>
        <taxon>Euteleostomi</taxon>
        <taxon>Archelosauria</taxon>
        <taxon>Archosauria</taxon>
        <taxon>Dinosauria</taxon>
        <taxon>Saurischia</taxon>
        <taxon>Theropoda</taxon>
        <taxon>Coelurosauria</taxon>
        <taxon>Aves</taxon>
        <taxon>Neognathae</taxon>
        <taxon>Neoaves</taxon>
        <taxon>Telluraves</taxon>
        <taxon>Australaves</taxon>
        <taxon>Psittaciformes</taxon>
        <taxon>Cacatuidae</taxon>
        <taxon>Eolophus</taxon>
    </lineage>
</organism>
<feature type="non-terminal residue" evidence="12">
    <location>
        <position position="449"/>
    </location>
</feature>
<dbReference type="Proteomes" id="UP000637704">
    <property type="component" value="Unassembled WGS sequence"/>
</dbReference>
<dbReference type="Pfam" id="PF15467">
    <property type="entry name" value="SGIII"/>
    <property type="match status" value="2"/>
</dbReference>
<keyword evidence="8" id="KW-0968">Cytoplasmic vesicle</keyword>
<evidence type="ECO:0000256" key="5">
    <source>
        <dbReference type="ARBA" id="ARBA00022685"/>
    </source>
</evidence>
<dbReference type="InterPro" id="IPR026197">
    <property type="entry name" value="SCG3"/>
</dbReference>
<keyword evidence="6 11" id="KW-0732">Signal</keyword>
<proteinExistence type="predicted"/>
<accession>A0A851XJ36</accession>
<feature type="compositionally biased region" description="Basic and acidic residues" evidence="10">
    <location>
        <begin position="343"/>
        <end position="372"/>
    </location>
</feature>
<evidence type="ECO:0000256" key="2">
    <source>
        <dbReference type="ARBA" id="ARBA00004613"/>
    </source>
</evidence>
<evidence type="ECO:0000256" key="1">
    <source>
        <dbReference type="ARBA" id="ARBA00004268"/>
    </source>
</evidence>
<keyword evidence="13" id="KW-1185">Reference proteome</keyword>
<evidence type="ECO:0000313" key="13">
    <source>
        <dbReference type="Proteomes" id="UP000637704"/>
    </source>
</evidence>
<gene>
    <name evidence="12" type="primary">Scg3</name>
    <name evidence="12" type="ORF">EOLROS_R10710</name>
</gene>
<dbReference type="AlphaFoldDB" id="A0A851XJ36"/>
<dbReference type="PANTHER" id="PTHR17388">
    <property type="entry name" value="SECRETOGRANIN III"/>
    <property type="match status" value="1"/>
</dbReference>
<dbReference type="PANTHER" id="PTHR17388:SF2">
    <property type="entry name" value="SECRETOGRANIN-3"/>
    <property type="match status" value="1"/>
</dbReference>
<dbReference type="GO" id="GO:0033366">
    <property type="term" value="P:protein localization to secretory granule"/>
    <property type="evidence" value="ECO:0007669"/>
    <property type="project" value="TreeGrafter"/>
</dbReference>
<evidence type="ECO:0000256" key="11">
    <source>
        <dbReference type="SAM" id="SignalP"/>
    </source>
</evidence>
<evidence type="ECO:0000256" key="4">
    <source>
        <dbReference type="ARBA" id="ARBA00022525"/>
    </source>
</evidence>
<feature type="non-terminal residue" evidence="12">
    <location>
        <position position="1"/>
    </location>
</feature>
<evidence type="ECO:0000256" key="6">
    <source>
        <dbReference type="ARBA" id="ARBA00022729"/>
    </source>
</evidence>
<feature type="region of interest" description="Disordered" evidence="10">
    <location>
        <begin position="108"/>
        <end position="135"/>
    </location>
</feature>
<feature type="compositionally biased region" description="Basic and acidic residues" evidence="10">
    <location>
        <begin position="108"/>
        <end position="121"/>
    </location>
</feature>
<evidence type="ECO:0000256" key="8">
    <source>
        <dbReference type="ARBA" id="ARBA00023329"/>
    </source>
</evidence>
<evidence type="ECO:0000256" key="3">
    <source>
        <dbReference type="ARBA" id="ARBA00013655"/>
    </source>
</evidence>
<evidence type="ECO:0000256" key="10">
    <source>
        <dbReference type="SAM" id="MobiDB-lite"/>
    </source>
</evidence>
<feature type="region of interest" description="Disordered" evidence="10">
    <location>
        <begin position="204"/>
        <end position="245"/>
    </location>
</feature>
<evidence type="ECO:0000256" key="7">
    <source>
        <dbReference type="ARBA" id="ARBA00023136"/>
    </source>
</evidence>
<evidence type="ECO:0000313" key="12">
    <source>
        <dbReference type="EMBL" id="NXD63519.1"/>
    </source>
</evidence>
<name>A0A851XJ36_EOLRO</name>
<keyword evidence="7" id="KW-0472">Membrane</keyword>
<feature type="signal peptide" evidence="11">
    <location>
        <begin position="1"/>
        <end position="19"/>
    </location>
</feature>
<protein>
    <recommendedName>
        <fullName evidence="3">Secretogranin-3</fullName>
    </recommendedName>
    <alternativeName>
        <fullName evidence="9">Secretogranin III</fullName>
    </alternativeName>
</protein>
<reference evidence="12" key="1">
    <citation type="submission" date="2019-09" db="EMBL/GenBank/DDBJ databases">
        <title>Bird 10,000 Genomes (B10K) Project - Family phase.</title>
        <authorList>
            <person name="Zhang G."/>
        </authorList>
    </citation>
    <scope>NUCLEOTIDE SEQUENCE</scope>
    <source>
        <strain evidence="12">B10K-DU-025-06</strain>
        <tissue evidence="12">Mixed tissue sample</tissue>
    </source>
</reference>
<dbReference type="GO" id="GO:0030658">
    <property type="term" value="C:transport vesicle membrane"/>
    <property type="evidence" value="ECO:0007669"/>
    <property type="project" value="UniProtKB-SubCell"/>
</dbReference>
<keyword evidence="5" id="KW-0165">Cleavage on pair of basic residues</keyword>
<feature type="region of interest" description="Disordered" evidence="10">
    <location>
        <begin position="343"/>
        <end position="385"/>
    </location>
</feature>
<comment type="subcellular location">
    <subcellularLocation>
        <location evidence="1">Cytoplasmic vesicle</location>
        <location evidence="1">Secretory vesicle membrane</location>
        <topology evidence="1">Peripheral membrane protein</topology>
    </subcellularLocation>
    <subcellularLocation>
        <location evidence="2">Secreted</location>
    </subcellularLocation>
</comment>
<comment type="caution">
    <text evidence="12">The sequence shown here is derived from an EMBL/GenBank/DDBJ whole genome shotgun (WGS) entry which is preliminary data.</text>
</comment>
<evidence type="ECO:0000256" key="9">
    <source>
        <dbReference type="ARBA" id="ARBA00033446"/>
    </source>
</evidence>
<sequence>LKLAVVVQVLSLLASGAHGFPKPGGKDKAIHNRQLSVERPLEEQIAEAEADKNRKIAPTENKPEFRNYSFVDDLNLLKSVAERERNEKERESIRSSLYEQQLAMDDADSTKNRRLVDDYDSTKSGQDYKFQDDPDGLHQLDGTPLTAEDIVQKIAARIYEENDRGVFDKIVSKLLNLGLITESQAYTLENEVAEVLQQLIANEAKDREKESEDFDYPPSRAESDTKEKQQERMIPSKADQDSFVNGEIDDTLDNTWSSSSILERRNELPSEDNFEDLQYFPNFYALLKSLNSETEAKEKETLITIMKTLIDFVKMMVKYGTITPEEGVSYLGENTYFMQQYKSSEEADSTKEEAAKMEKEYEISKDSTKNEEQDAAGNSEEPRGKAEAYLEAIRKNIEWLKNHNKQGNKEDYDLSKLRDFIDEQADAYVDKGILDKEEADVIKRIYSSL</sequence>